<evidence type="ECO:0000259" key="8">
    <source>
        <dbReference type="PROSITE" id="PS50928"/>
    </source>
</evidence>
<dbReference type="EMBL" id="FNMZ01000001">
    <property type="protein sequence ID" value="SDW16987.1"/>
    <property type="molecule type" value="Genomic_DNA"/>
</dbReference>
<evidence type="ECO:0000256" key="5">
    <source>
        <dbReference type="ARBA" id="ARBA00022989"/>
    </source>
</evidence>
<keyword evidence="10" id="KW-1185">Reference proteome</keyword>
<feature type="transmembrane region" description="Helical" evidence="7">
    <location>
        <begin position="139"/>
        <end position="158"/>
    </location>
</feature>
<feature type="domain" description="ABC transmembrane type-1" evidence="8">
    <location>
        <begin position="69"/>
        <end position="257"/>
    </location>
</feature>
<dbReference type="STRING" id="356660.SAMN05444336_101308"/>
<dbReference type="InterPro" id="IPR000515">
    <property type="entry name" value="MetI-like"/>
</dbReference>
<feature type="transmembrane region" description="Helical" evidence="7">
    <location>
        <begin position="28"/>
        <end position="52"/>
    </location>
</feature>
<feature type="transmembrane region" description="Helical" evidence="7">
    <location>
        <begin position="112"/>
        <end position="133"/>
    </location>
</feature>
<protein>
    <submittedName>
        <fullName evidence="9">Putative hydroxymethylpyrimidine transport system permease protein</fullName>
    </submittedName>
</protein>
<evidence type="ECO:0000256" key="3">
    <source>
        <dbReference type="ARBA" id="ARBA00022475"/>
    </source>
</evidence>
<dbReference type="Pfam" id="PF00528">
    <property type="entry name" value="BPD_transp_1"/>
    <property type="match status" value="1"/>
</dbReference>
<dbReference type="Gene3D" id="1.10.3720.10">
    <property type="entry name" value="MetI-like"/>
    <property type="match status" value="1"/>
</dbReference>
<dbReference type="PROSITE" id="PS50928">
    <property type="entry name" value="ABC_TM1"/>
    <property type="match status" value="1"/>
</dbReference>
<evidence type="ECO:0000256" key="7">
    <source>
        <dbReference type="RuleBase" id="RU363032"/>
    </source>
</evidence>
<keyword evidence="6 7" id="KW-0472">Membrane</keyword>
<dbReference type="AlphaFoldDB" id="A0A1H2RC37"/>
<dbReference type="GO" id="GO:0005886">
    <property type="term" value="C:plasma membrane"/>
    <property type="evidence" value="ECO:0007669"/>
    <property type="project" value="UniProtKB-SubCell"/>
</dbReference>
<dbReference type="PANTHER" id="PTHR30151">
    <property type="entry name" value="ALKANE SULFONATE ABC TRANSPORTER-RELATED, MEMBRANE SUBUNIT"/>
    <property type="match status" value="1"/>
</dbReference>
<comment type="subcellular location">
    <subcellularLocation>
        <location evidence="1 7">Cell membrane</location>
        <topology evidence="1 7">Multi-pass membrane protein</topology>
    </subcellularLocation>
</comment>
<evidence type="ECO:0000256" key="6">
    <source>
        <dbReference type="ARBA" id="ARBA00023136"/>
    </source>
</evidence>
<dbReference type="PANTHER" id="PTHR30151:SF20">
    <property type="entry name" value="ABC TRANSPORTER PERMEASE PROTEIN HI_0355-RELATED"/>
    <property type="match status" value="1"/>
</dbReference>
<dbReference type="InterPro" id="IPR035906">
    <property type="entry name" value="MetI-like_sf"/>
</dbReference>
<proteinExistence type="inferred from homology"/>
<dbReference type="CDD" id="cd06261">
    <property type="entry name" value="TM_PBP2"/>
    <property type="match status" value="1"/>
</dbReference>
<dbReference type="Proteomes" id="UP000199118">
    <property type="component" value="Unassembled WGS sequence"/>
</dbReference>
<keyword evidence="5 7" id="KW-1133">Transmembrane helix</keyword>
<keyword evidence="4 7" id="KW-0812">Transmembrane</keyword>
<sequence>MSRPPDPARSDPAGPDTSRLRDRVRDRALVAAILVGAWAAVAWGTGAPAFILPSPLRVAEAFVANAALIGDHALVTLAEVLAGLALGAGLGAATAVWLSLSAPARRLVMPALVFSQAVPIFALAPVLTLWLGYGIWPKILVTVLIIYFPVASAFLDGLRRADPALIELARVMGGGRWRILLRIRAPLALPDLASGLRLAAVYAPIGAVIGEWVGASKGLGYLMLLANGRAKTDLMFAALVALALGAVALHAVLGSLATRLERWSRTGRWR</sequence>
<name>A0A1H2RC37_9RHOB</name>
<evidence type="ECO:0000256" key="4">
    <source>
        <dbReference type="ARBA" id="ARBA00022692"/>
    </source>
</evidence>
<keyword evidence="2 7" id="KW-0813">Transport</keyword>
<feature type="transmembrane region" description="Helical" evidence="7">
    <location>
        <begin position="192"/>
        <end position="214"/>
    </location>
</feature>
<evidence type="ECO:0000313" key="10">
    <source>
        <dbReference type="Proteomes" id="UP000199118"/>
    </source>
</evidence>
<accession>A0A1H2RC37</accession>
<dbReference type="SUPFAM" id="SSF161098">
    <property type="entry name" value="MetI-like"/>
    <property type="match status" value="1"/>
</dbReference>
<feature type="transmembrane region" description="Helical" evidence="7">
    <location>
        <begin position="234"/>
        <end position="260"/>
    </location>
</feature>
<feature type="transmembrane region" description="Helical" evidence="7">
    <location>
        <begin position="72"/>
        <end position="100"/>
    </location>
</feature>
<dbReference type="GO" id="GO:0055085">
    <property type="term" value="P:transmembrane transport"/>
    <property type="evidence" value="ECO:0007669"/>
    <property type="project" value="InterPro"/>
</dbReference>
<evidence type="ECO:0000256" key="2">
    <source>
        <dbReference type="ARBA" id="ARBA00022448"/>
    </source>
</evidence>
<gene>
    <name evidence="9" type="ORF">SAMN05444336_101308</name>
</gene>
<keyword evidence="3" id="KW-1003">Cell membrane</keyword>
<evidence type="ECO:0000313" key="9">
    <source>
        <dbReference type="EMBL" id="SDW16987.1"/>
    </source>
</evidence>
<reference evidence="9 10" key="1">
    <citation type="submission" date="2016-10" db="EMBL/GenBank/DDBJ databases">
        <authorList>
            <person name="de Groot N.N."/>
        </authorList>
    </citation>
    <scope>NUCLEOTIDE SEQUENCE [LARGE SCALE GENOMIC DNA]</scope>
    <source>
        <strain evidence="9 10">DSM 17890</strain>
    </source>
</reference>
<organism evidence="9 10">
    <name type="scientific">Albimonas donghaensis</name>
    <dbReference type="NCBI Taxonomy" id="356660"/>
    <lineage>
        <taxon>Bacteria</taxon>
        <taxon>Pseudomonadati</taxon>
        <taxon>Pseudomonadota</taxon>
        <taxon>Alphaproteobacteria</taxon>
        <taxon>Rhodobacterales</taxon>
        <taxon>Paracoccaceae</taxon>
        <taxon>Albimonas</taxon>
    </lineage>
</organism>
<comment type="similarity">
    <text evidence="7">Belongs to the binding-protein-dependent transport system permease family.</text>
</comment>
<evidence type="ECO:0000256" key="1">
    <source>
        <dbReference type="ARBA" id="ARBA00004651"/>
    </source>
</evidence>